<keyword evidence="16" id="KW-1185">Reference proteome</keyword>
<dbReference type="PANTHER" id="PTHR47519">
    <property type="entry name" value="NUCLEAR HORMONE RECEPTOR FAMILY MEMBER NHR-31-RELATED"/>
    <property type="match status" value="1"/>
</dbReference>
<keyword evidence="6 12" id="KW-0805">Transcription regulation</keyword>
<dbReference type="Gene3D" id="3.30.50.10">
    <property type="entry name" value="Erythroid Transcription Factor GATA-1, subunit A"/>
    <property type="match status" value="1"/>
</dbReference>
<keyword evidence="4 12" id="KW-0863">Zinc-finger</keyword>
<evidence type="ECO:0000259" key="15">
    <source>
        <dbReference type="PROSITE" id="PS51843"/>
    </source>
</evidence>
<evidence type="ECO:0000313" key="16">
    <source>
        <dbReference type="Proteomes" id="UP000887575"/>
    </source>
</evidence>
<evidence type="ECO:0000256" key="8">
    <source>
        <dbReference type="ARBA" id="ARBA00023163"/>
    </source>
</evidence>
<evidence type="ECO:0000256" key="10">
    <source>
        <dbReference type="ARBA" id="ARBA00023242"/>
    </source>
</evidence>
<dbReference type="InterPro" id="IPR035500">
    <property type="entry name" value="NHR-like_dom_sf"/>
</dbReference>
<dbReference type="GO" id="GO:0003700">
    <property type="term" value="F:DNA-binding transcription factor activity"/>
    <property type="evidence" value="ECO:0007669"/>
    <property type="project" value="InterPro"/>
</dbReference>
<keyword evidence="9 12" id="KW-0675">Receptor</keyword>
<keyword evidence="8 12" id="KW-0804">Transcription</keyword>
<dbReference type="InterPro" id="IPR049636">
    <property type="entry name" value="HNF4-like_DBD"/>
</dbReference>
<evidence type="ECO:0000256" key="7">
    <source>
        <dbReference type="ARBA" id="ARBA00023125"/>
    </source>
</evidence>
<dbReference type="Proteomes" id="UP000887575">
    <property type="component" value="Unassembled WGS sequence"/>
</dbReference>
<evidence type="ECO:0000256" key="3">
    <source>
        <dbReference type="ARBA" id="ARBA00022723"/>
    </source>
</evidence>
<dbReference type="GO" id="GO:0005634">
    <property type="term" value="C:nucleus"/>
    <property type="evidence" value="ECO:0007669"/>
    <property type="project" value="UniProtKB-SubCell"/>
</dbReference>
<feature type="domain" description="Nuclear receptor" evidence="14">
    <location>
        <begin position="61"/>
        <end position="136"/>
    </location>
</feature>
<evidence type="ECO:0000256" key="12">
    <source>
        <dbReference type="RuleBase" id="RU004334"/>
    </source>
</evidence>
<feature type="domain" description="NR LBD" evidence="15">
    <location>
        <begin position="196"/>
        <end position="471"/>
    </location>
</feature>
<dbReference type="GO" id="GO:0008270">
    <property type="term" value="F:zinc ion binding"/>
    <property type="evidence" value="ECO:0007669"/>
    <property type="project" value="UniProtKB-KW"/>
</dbReference>
<dbReference type="SMART" id="SM00399">
    <property type="entry name" value="ZnF_C4"/>
    <property type="match status" value="1"/>
</dbReference>
<evidence type="ECO:0000256" key="2">
    <source>
        <dbReference type="ARBA" id="ARBA00005993"/>
    </source>
</evidence>
<evidence type="ECO:0000256" key="1">
    <source>
        <dbReference type="ARBA" id="ARBA00004123"/>
    </source>
</evidence>
<dbReference type="SMART" id="SM00430">
    <property type="entry name" value="HOLI"/>
    <property type="match status" value="1"/>
</dbReference>
<dbReference type="Gene3D" id="1.10.565.10">
    <property type="entry name" value="Retinoid X Receptor"/>
    <property type="match status" value="1"/>
</dbReference>
<dbReference type="PRINTS" id="PR00047">
    <property type="entry name" value="STROIDFINGER"/>
</dbReference>
<comment type="similarity">
    <text evidence="2 12">Belongs to the nuclear hormone receptor family.</text>
</comment>
<dbReference type="Pfam" id="PF00105">
    <property type="entry name" value="zf-C4"/>
    <property type="match status" value="1"/>
</dbReference>
<dbReference type="Pfam" id="PF00104">
    <property type="entry name" value="Hormone_recep"/>
    <property type="match status" value="1"/>
</dbReference>
<evidence type="ECO:0000256" key="6">
    <source>
        <dbReference type="ARBA" id="ARBA00023015"/>
    </source>
</evidence>
<dbReference type="SUPFAM" id="SSF57716">
    <property type="entry name" value="Glucocorticoid receptor-like (DNA-binding domain)"/>
    <property type="match status" value="1"/>
</dbReference>
<name>A0AAF3EV48_9BILA</name>
<comment type="subcellular location">
    <subcellularLocation>
        <location evidence="1 12">Nucleus</location>
    </subcellularLocation>
</comment>
<keyword evidence="3 12" id="KW-0479">Metal-binding</keyword>
<dbReference type="InterPro" id="IPR000536">
    <property type="entry name" value="Nucl_hrmn_rcpt_lig-bd"/>
</dbReference>
<keyword evidence="10 12" id="KW-0539">Nucleus</keyword>
<protein>
    <submittedName>
        <fullName evidence="17">Uncharacterized protein</fullName>
    </submittedName>
</protein>
<dbReference type="InterPro" id="IPR052496">
    <property type="entry name" value="Orphan_Nuclear_Rcpt"/>
</dbReference>
<evidence type="ECO:0000256" key="9">
    <source>
        <dbReference type="ARBA" id="ARBA00023170"/>
    </source>
</evidence>
<evidence type="ECO:0000256" key="4">
    <source>
        <dbReference type="ARBA" id="ARBA00022771"/>
    </source>
</evidence>
<evidence type="ECO:0000259" key="14">
    <source>
        <dbReference type="PROSITE" id="PS51030"/>
    </source>
</evidence>
<feature type="compositionally biased region" description="Basic and acidic residues" evidence="13">
    <location>
        <begin position="170"/>
        <end position="179"/>
    </location>
</feature>
<comment type="function">
    <text evidence="11">Orphan nuclear receptor.</text>
</comment>
<dbReference type="PROSITE" id="PS51030">
    <property type="entry name" value="NUCLEAR_REC_DBD_2"/>
    <property type="match status" value="1"/>
</dbReference>
<dbReference type="AlphaFoldDB" id="A0AAF3EV48"/>
<dbReference type="PROSITE" id="PS00031">
    <property type="entry name" value="NUCLEAR_REC_DBD_1"/>
    <property type="match status" value="1"/>
</dbReference>
<keyword evidence="7 12" id="KW-0238">DNA-binding</keyword>
<dbReference type="InterPro" id="IPR001628">
    <property type="entry name" value="Znf_hrmn_rcpt"/>
</dbReference>
<evidence type="ECO:0000256" key="13">
    <source>
        <dbReference type="SAM" id="MobiDB-lite"/>
    </source>
</evidence>
<accession>A0AAF3EV48</accession>
<proteinExistence type="inferred from homology"/>
<dbReference type="GO" id="GO:0000978">
    <property type="term" value="F:RNA polymerase II cis-regulatory region sequence-specific DNA binding"/>
    <property type="evidence" value="ECO:0007669"/>
    <property type="project" value="InterPro"/>
</dbReference>
<organism evidence="16 17">
    <name type="scientific">Mesorhabditis belari</name>
    <dbReference type="NCBI Taxonomy" id="2138241"/>
    <lineage>
        <taxon>Eukaryota</taxon>
        <taxon>Metazoa</taxon>
        <taxon>Ecdysozoa</taxon>
        <taxon>Nematoda</taxon>
        <taxon>Chromadorea</taxon>
        <taxon>Rhabditida</taxon>
        <taxon>Rhabditina</taxon>
        <taxon>Rhabditomorpha</taxon>
        <taxon>Rhabditoidea</taxon>
        <taxon>Rhabditidae</taxon>
        <taxon>Mesorhabditinae</taxon>
        <taxon>Mesorhabditis</taxon>
    </lineage>
</organism>
<dbReference type="WBParaSite" id="MBELARI_LOCUS17939">
    <property type="protein sequence ID" value="MBELARI_LOCUS17939"/>
    <property type="gene ID" value="MBELARI_LOCUS17939"/>
</dbReference>
<dbReference type="PANTHER" id="PTHR47519:SF5">
    <property type="entry name" value="NUCLEAR HORMONE RECEPTOR E75"/>
    <property type="match status" value="1"/>
</dbReference>
<feature type="compositionally biased region" description="Polar residues" evidence="13">
    <location>
        <begin position="180"/>
        <end position="191"/>
    </location>
</feature>
<dbReference type="PROSITE" id="PS51843">
    <property type="entry name" value="NR_LBD"/>
    <property type="match status" value="1"/>
</dbReference>
<feature type="region of interest" description="Disordered" evidence="13">
    <location>
        <begin position="132"/>
        <end position="191"/>
    </location>
</feature>
<dbReference type="InterPro" id="IPR013088">
    <property type="entry name" value="Znf_NHR/GATA"/>
</dbReference>
<evidence type="ECO:0000256" key="5">
    <source>
        <dbReference type="ARBA" id="ARBA00022833"/>
    </source>
</evidence>
<reference evidence="17" key="1">
    <citation type="submission" date="2024-02" db="UniProtKB">
        <authorList>
            <consortium name="WormBaseParasite"/>
        </authorList>
    </citation>
    <scope>IDENTIFICATION</scope>
</reference>
<evidence type="ECO:0000256" key="11">
    <source>
        <dbReference type="ARBA" id="ARBA00037512"/>
    </source>
</evidence>
<sequence>MMGDPATTQAALAFLMSCQGSPAGPQYSIDSLLRTAASMTNAPVESNSSTPDNAGILGEELTICSVCKDEASGRHYGVVACFGCKGFFRRTVRAGKTYVCRYEQKCRIDKAGRNVCRSCRFQKCLEVGMEPDAIRPDRDKTGRQKNPRRTHGPGMIENEDSKTPVPHNGSGHDNEDDARTSPSSGANSAPISVSAIDENVLSTLREVELICNSLRDAVPMSPKKSFDLYDAIHRPSLVSARSPLQFNGAEGSCDLRSFNYNVRRLLVSSLDYMNTLKPIADLSEDEKILLIRNSAPSLALLVSSFYTIKAEAPKGTVYLPNGHTFTTETNLFTERFNGEDSKRAQLLMNRVESVKSLIIDQILSSIRRMAPNDLEFVALKAIIALDTNIPGLSEEAQATLTVARESVQTALFGHLQTRFSQSEATARFGHCFMIAASLAKAGAHITGIMNLSRDLGLGIDPVIDQLLLQNFELSS</sequence>
<dbReference type="SUPFAM" id="SSF48508">
    <property type="entry name" value="Nuclear receptor ligand-binding domain"/>
    <property type="match status" value="1"/>
</dbReference>
<evidence type="ECO:0000313" key="17">
    <source>
        <dbReference type="WBParaSite" id="MBELARI_LOCUS17939"/>
    </source>
</evidence>
<dbReference type="CDD" id="cd06960">
    <property type="entry name" value="NR_DBD_HNF4A"/>
    <property type="match status" value="1"/>
</dbReference>
<feature type="compositionally biased region" description="Basic and acidic residues" evidence="13">
    <location>
        <begin position="132"/>
        <end position="142"/>
    </location>
</feature>
<keyword evidence="5 12" id="KW-0862">Zinc</keyword>
<dbReference type="FunFam" id="3.30.50.10:FF:000030">
    <property type="entry name" value="Nuclear Hormone Receptor family"/>
    <property type="match status" value="1"/>
</dbReference>